<evidence type="ECO:0000259" key="7">
    <source>
        <dbReference type="PROSITE" id="PS51192"/>
    </source>
</evidence>
<feature type="domain" description="Helicase C-terminal" evidence="8">
    <location>
        <begin position="270"/>
        <end position="419"/>
    </location>
</feature>
<evidence type="ECO:0000256" key="6">
    <source>
        <dbReference type="SAM" id="MobiDB-lite"/>
    </source>
</evidence>
<dbReference type="InterPro" id="IPR001650">
    <property type="entry name" value="Helicase_C-like"/>
</dbReference>
<dbReference type="GO" id="GO:0005524">
    <property type="term" value="F:ATP binding"/>
    <property type="evidence" value="ECO:0007669"/>
    <property type="project" value="UniProtKB-KW"/>
</dbReference>
<keyword evidence="4" id="KW-0067">ATP-binding</keyword>
<comment type="caution">
    <text evidence="10">The sequence shown here is derived from an EMBL/GenBank/DDBJ whole genome shotgun (WGS) entry which is preliminary data.</text>
</comment>
<dbReference type="GO" id="GO:0003676">
    <property type="term" value="F:nucleic acid binding"/>
    <property type="evidence" value="ECO:0007669"/>
    <property type="project" value="InterPro"/>
</dbReference>
<dbReference type="InterPro" id="IPR014001">
    <property type="entry name" value="Helicase_ATP-bd"/>
</dbReference>
<dbReference type="InterPro" id="IPR011545">
    <property type="entry name" value="DEAD/DEAH_box_helicase_dom"/>
</dbReference>
<dbReference type="EMBL" id="BEGY01000016">
    <property type="protein sequence ID" value="GAX76322.1"/>
    <property type="molecule type" value="Genomic_DNA"/>
</dbReference>
<dbReference type="InterPro" id="IPR014014">
    <property type="entry name" value="RNA_helicase_DEAD_Q_motif"/>
</dbReference>
<organism evidence="10 11">
    <name type="scientific">Chlamydomonas eustigma</name>
    <dbReference type="NCBI Taxonomy" id="1157962"/>
    <lineage>
        <taxon>Eukaryota</taxon>
        <taxon>Viridiplantae</taxon>
        <taxon>Chlorophyta</taxon>
        <taxon>core chlorophytes</taxon>
        <taxon>Chlorophyceae</taxon>
        <taxon>CS clade</taxon>
        <taxon>Chlamydomonadales</taxon>
        <taxon>Chlamydomonadaceae</taxon>
        <taxon>Chlamydomonas</taxon>
    </lineage>
</organism>
<dbReference type="Pfam" id="PF00271">
    <property type="entry name" value="Helicase_C"/>
    <property type="match status" value="1"/>
</dbReference>
<dbReference type="InterPro" id="IPR050079">
    <property type="entry name" value="DEAD_box_RNA_helicase"/>
</dbReference>
<keyword evidence="11" id="KW-1185">Reference proteome</keyword>
<feature type="domain" description="DEAD-box RNA helicase Q" evidence="9">
    <location>
        <begin position="10"/>
        <end position="38"/>
    </location>
</feature>
<keyword evidence="1" id="KW-0547">Nucleotide-binding</keyword>
<evidence type="ECO:0000256" key="2">
    <source>
        <dbReference type="ARBA" id="ARBA00022801"/>
    </source>
</evidence>
<proteinExistence type="predicted"/>
<dbReference type="SMART" id="SM00490">
    <property type="entry name" value="HELICc"/>
    <property type="match status" value="1"/>
</dbReference>
<evidence type="ECO:0000259" key="8">
    <source>
        <dbReference type="PROSITE" id="PS51194"/>
    </source>
</evidence>
<dbReference type="SUPFAM" id="SSF52540">
    <property type="entry name" value="P-loop containing nucleoside triphosphate hydrolases"/>
    <property type="match status" value="1"/>
</dbReference>
<evidence type="ECO:0000256" key="1">
    <source>
        <dbReference type="ARBA" id="ARBA00022741"/>
    </source>
</evidence>
<dbReference type="SMART" id="SM00487">
    <property type="entry name" value="DEXDc"/>
    <property type="match status" value="1"/>
</dbReference>
<dbReference type="PROSITE" id="PS51192">
    <property type="entry name" value="HELICASE_ATP_BIND_1"/>
    <property type="match status" value="1"/>
</dbReference>
<protein>
    <recommendedName>
        <fullName evidence="12">RNA helicase</fullName>
    </recommendedName>
</protein>
<dbReference type="GO" id="GO:0005829">
    <property type="term" value="C:cytosol"/>
    <property type="evidence" value="ECO:0007669"/>
    <property type="project" value="TreeGrafter"/>
</dbReference>
<keyword evidence="2" id="KW-0378">Hydrolase</keyword>
<dbReference type="PANTHER" id="PTHR47959">
    <property type="entry name" value="ATP-DEPENDENT RNA HELICASE RHLE-RELATED"/>
    <property type="match status" value="1"/>
</dbReference>
<evidence type="ECO:0000256" key="3">
    <source>
        <dbReference type="ARBA" id="ARBA00022806"/>
    </source>
</evidence>
<feature type="short sequence motif" description="Q motif" evidence="5">
    <location>
        <begin position="10"/>
        <end position="38"/>
    </location>
</feature>
<dbReference type="PROSITE" id="PS51194">
    <property type="entry name" value="HELICASE_CTER"/>
    <property type="match status" value="1"/>
</dbReference>
<feature type="domain" description="Helicase ATP-binding" evidence="7">
    <location>
        <begin position="41"/>
        <end position="215"/>
    </location>
</feature>
<feature type="compositionally biased region" description="Basic and acidic residues" evidence="6">
    <location>
        <begin position="464"/>
        <end position="477"/>
    </location>
</feature>
<dbReference type="Gene3D" id="3.40.50.300">
    <property type="entry name" value="P-loop containing nucleotide triphosphate hydrolases"/>
    <property type="match status" value="2"/>
</dbReference>
<dbReference type="CDD" id="cd18787">
    <property type="entry name" value="SF2_C_DEAD"/>
    <property type="match status" value="1"/>
</dbReference>
<evidence type="ECO:0000259" key="9">
    <source>
        <dbReference type="PROSITE" id="PS51195"/>
    </source>
</evidence>
<dbReference type="InterPro" id="IPR027417">
    <property type="entry name" value="P-loop_NTPase"/>
</dbReference>
<dbReference type="OrthoDB" id="434041at2759"/>
<dbReference type="GO" id="GO:0003724">
    <property type="term" value="F:RNA helicase activity"/>
    <property type="evidence" value="ECO:0007669"/>
    <property type="project" value="InterPro"/>
</dbReference>
<evidence type="ECO:0000256" key="4">
    <source>
        <dbReference type="ARBA" id="ARBA00022840"/>
    </source>
</evidence>
<dbReference type="STRING" id="1157962.A0A250X0A7"/>
<feature type="region of interest" description="Disordered" evidence="6">
    <location>
        <begin position="440"/>
        <end position="477"/>
    </location>
</feature>
<dbReference type="AlphaFoldDB" id="A0A250X0A7"/>
<dbReference type="Pfam" id="PF00270">
    <property type="entry name" value="DEAD"/>
    <property type="match status" value="1"/>
</dbReference>
<evidence type="ECO:0008006" key="12">
    <source>
        <dbReference type="Google" id="ProtNLM"/>
    </source>
</evidence>
<feature type="compositionally biased region" description="Low complexity" evidence="6">
    <location>
        <begin position="452"/>
        <end position="461"/>
    </location>
</feature>
<dbReference type="PROSITE" id="PS51195">
    <property type="entry name" value="Q_MOTIF"/>
    <property type="match status" value="1"/>
</dbReference>
<keyword evidence="3" id="KW-0347">Helicase</keyword>
<evidence type="ECO:0000313" key="11">
    <source>
        <dbReference type="Proteomes" id="UP000232323"/>
    </source>
</evidence>
<dbReference type="GO" id="GO:0016787">
    <property type="term" value="F:hydrolase activity"/>
    <property type="evidence" value="ECO:0007669"/>
    <property type="project" value="UniProtKB-KW"/>
</dbReference>
<reference evidence="10 11" key="1">
    <citation type="submission" date="2017-08" db="EMBL/GenBank/DDBJ databases">
        <title>Acidophilic green algal genome provides insights into adaptation to an acidic environment.</title>
        <authorList>
            <person name="Hirooka S."/>
            <person name="Hirose Y."/>
            <person name="Kanesaki Y."/>
            <person name="Higuchi S."/>
            <person name="Fujiwara T."/>
            <person name="Onuma R."/>
            <person name="Era A."/>
            <person name="Ohbayashi R."/>
            <person name="Uzuka A."/>
            <person name="Nozaki H."/>
            <person name="Yoshikawa H."/>
            <person name="Miyagishima S.Y."/>
        </authorList>
    </citation>
    <scope>NUCLEOTIDE SEQUENCE [LARGE SCALE GENOMIC DNA]</scope>
    <source>
        <strain evidence="10 11">NIES-2499</strain>
    </source>
</reference>
<dbReference type="PANTHER" id="PTHR47959:SF1">
    <property type="entry name" value="ATP-DEPENDENT RNA HELICASE DBPA"/>
    <property type="match status" value="1"/>
</dbReference>
<evidence type="ECO:0000256" key="5">
    <source>
        <dbReference type="PROSITE-ProRule" id="PRU00552"/>
    </source>
</evidence>
<dbReference type="Proteomes" id="UP000232323">
    <property type="component" value="Unassembled WGS sequence"/>
</dbReference>
<accession>A0A250X0A7</accession>
<name>A0A250X0A7_9CHLO</name>
<gene>
    <name evidence="10" type="ORF">CEUSTIGMA_g3768.t1</name>
</gene>
<evidence type="ECO:0000313" key="10">
    <source>
        <dbReference type="EMBL" id="GAX76322.1"/>
    </source>
</evidence>
<sequence>MNSSCPSSCLSFRDLMVPEPLLQSLTAAGYQSPSPVQQASIPLGRMGADLIVQAKSGTGKTITFAIICLERLKLDTKSPQALILAPTREIAIQSEQVIQKIAGGLPEAMRPGSAVFVGGLNMLSDEKRLRRLVHIVVGTPGRVCALLQAGSLPARSLSMLVLDEADTLLSDAFYSDVTWVYDQLPKKKQVLAFSATYTPELLADLEPLMKRPQHVMLCSESTSLEGVRQFYVLVGQTNSSPVHQCLSASEGHSEIINKDVDEVFSEKVAALLQLLGSLSFHQAAVFLNRKPQAEWLAGKLTSEGFPAAYLSGDRPQVERMEAMEAVRGFKLRVIVSTDVMARGVDLDRVNVVANLDLPRDSATYVHRVGRTGRFGSLGICVNYVTDPELQGLKGYLEEAQAGIAEPLPAVIPPDLYSFEEVQTECEKEALQKLKEITRVQGSEEVPPPPSLKPKQQQQAAASEHASRDYDSKSLKGKNDSSGWFYVPSYGWQYDPVYSQEWAAYYAQLYGYSNQDSLIPHAHDDSGPMNMNDAPHNVRLKYEQAYYDYLRSQQSTGDALAVPPVDRMRYQETGSGSALGAAVVQHGDNFGAVHHVAAAVNDGNTVEAVQQSGECEEHLSLDVLDGHESAEQSSRGRGHVWQGAVVSCANADEGFDFRSRAAVGEDEDEAGDFDLPDSEDLEDHAVDLISKLEVQPHAYSSPNSSLGHISVNATAEEWTGFSNLPVGSCTEVGDPGAGASTVW</sequence>